<dbReference type="PROSITE" id="PS50090">
    <property type="entry name" value="MYB_LIKE"/>
    <property type="match status" value="1"/>
</dbReference>
<reference evidence="3" key="2">
    <citation type="submission" date="2025-08" db="UniProtKB">
        <authorList>
            <consortium name="RefSeq"/>
        </authorList>
    </citation>
    <scope>IDENTIFICATION</scope>
    <source>
        <tissue evidence="3">Leaf</tissue>
    </source>
</reference>
<gene>
    <name evidence="3" type="primary">LOC108815698</name>
</gene>
<name>A0A6J0K6X3_RAPSA</name>
<keyword evidence="2" id="KW-1185">Reference proteome</keyword>
<dbReference type="RefSeq" id="XP_018443720.1">
    <property type="nucleotide sequence ID" value="XM_018588218.1"/>
</dbReference>
<evidence type="ECO:0000259" key="1">
    <source>
        <dbReference type="PROSITE" id="PS50090"/>
    </source>
</evidence>
<dbReference type="Proteomes" id="UP000504610">
    <property type="component" value="Chromosome 7"/>
</dbReference>
<dbReference type="GeneID" id="108815698"/>
<evidence type="ECO:0000313" key="3">
    <source>
        <dbReference type="RefSeq" id="XP_018443720.1"/>
    </source>
</evidence>
<organism evidence="2 3">
    <name type="scientific">Raphanus sativus</name>
    <name type="common">Radish</name>
    <name type="synonym">Raphanus raphanistrum var. sativus</name>
    <dbReference type="NCBI Taxonomy" id="3726"/>
    <lineage>
        <taxon>Eukaryota</taxon>
        <taxon>Viridiplantae</taxon>
        <taxon>Streptophyta</taxon>
        <taxon>Embryophyta</taxon>
        <taxon>Tracheophyta</taxon>
        <taxon>Spermatophyta</taxon>
        <taxon>Magnoliopsida</taxon>
        <taxon>eudicotyledons</taxon>
        <taxon>Gunneridae</taxon>
        <taxon>Pentapetalae</taxon>
        <taxon>rosids</taxon>
        <taxon>malvids</taxon>
        <taxon>Brassicales</taxon>
        <taxon>Brassicaceae</taxon>
        <taxon>Brassiceae</taxon>
        <taxon>Raphanus</taxon>
    </lineage>
</organism>
<dbReference type="PANTHER" id="PTHR45023">
    <property type="match status" value="1"/>
</dbReference>
<dbReference type="InterPro" id="IPR001005">
    <property type="entry name" value="SANT/Myb"/>
</dbReference>
<dbReference type="AlphaFoldDB" id="A0A6J0K6X3"/>
<reference evidence="2" key="1">
    <citation type="journal article" date="2019" name="Database">
        <title>The radish genome database (RadishGD): an integrated information resource for radish genomics.</title>
        <authorList>
            <person name="Yu H.J."/>
            <person name="Baek S."/>
            <person name="Lee Y.J."/>
            <person name="Cho A."/>
            <person name="Mun J.H."/>
        </authorList>
    </citation>
    <scope>NUCLEOTIDE SEQUENCE [LARGE SCALE GENOMIC DNA]</scope>
    <source>
        <strain evidence="2">cv. WK10039</strain>
    </source>
</reference>
<dbReference type="OrthoDB" id="677207at2759"/>
<dbReference type="PANTHER" id="PTHR45023:SF4">
    <property type="entry name" value="GLYCINE-RICH PROTEIN-RELATED"/>
    <property type="match status" value="1"/>
</dbReference>
<sequence length="234" mass="26715">MKPFTQNSQTSPAAVNQRRKWSTKEDVVLISAWLNTSKDAIVSTDQKAGAFWKRIVDYVNASPQLSGAVPREWSQCKQRWGRINEQVCKFVGCYEAAVREQASGQNENDVMKAAHDIFLNDLGIKFTLEHCWRELWFDQKWKSLGVSKDGPKEKRKEAVEVVDEEEAADVRPPGVKACKAAKRKRQGYDEIHSMLAVKKEIQKQKLLERLLAKDPTHLSANEITLMDKLISEMI</sequence>
<feature type="domain" description="Myb-like" evidence="1">
    <location>
        <begin position="17"/>
        <end position="84"/>
    </location>
</feature>
<dbReference type="KEGG" id="rsz:108815698"/>
<proteinExistence type="predicted"/>
<protein>
    <submittedName>
        <fullName evidence="3">Glutathione S-transferase T3-like</fullName>
    </submittedName>
</protein>
<accession>A0A6J0K6X3</accession>
<evidence type="ECO:0000313" key="2">
    <source>
        <dbReference type="Proteomes" id="UP000504610"/>
    </source>
</evidence>